<dbReference type="InterPro" id="IPR016195">
    <property type="entry name" value="Pol/histidinol_Pase-like"/>
</dbReference>
<dbReference type="Gene3D" id="3.20.20.140">
    <property type="entry name" value="Metal-dependent hydrolases"/>
    <property type="match status" value="1"/>
</dbReference>
<proteinExistence type="predicted"/>
<accession>A0A9D1TLB5</accession>
<evidence type="ECO:0000259" key="1">
    <source>
        <dbReference type="SMART" id="SM00481"/>
    </source>
</evidence>
<dbReference type="SUPFAM" id="SSF89550">
    <property type="entry name" value="PHP domain-like"/>
    <property type="match status" value="1"/>
</dbReference>
<gene>
    <name evidence="2" type="ORF">H9895_09110</name>
</gene>
<evidence type="ECO:0000313" key="2">
    <source>
        <dbReference type="EMBL" id="HIV75222.1"/>
    </source>
</evidence>
<dbReference type="GO" id="GO:0035312">
    <property type="term" value="F:5'-3' DNA exonuclease activity"/>
    <property type="evidence" value="ECO:0007669"/>
    <property type="project" value="TreeGrafter"/>
</dbReference>
<dbReference type="Proteomes" id="UP000823937">
    <property type="component" value="Unassembled WGS sequence"/>
</dbReference>
<feature type="domain" description="Polymerase/histidinol phosphatase N-terminal" evidence="1">
    <location>
        <begin position="2"/>
        <end position="67"/>
    </location>
</feature>
<dbReference type="CDD" id="cd07438">
    <property type="entry name" value="PHP_HisPPase_AMP"/>
    <property type="match status" value="1"/>
</dbReference>
<reference evidence="2" key="2">
    <citation type="submission" date="2021-04" db="EMBL/GenBank/DDBJ databases">
        <authorList>
            <person name="Gilroy R."/>
        </authorList>
    </citation>
    <scope>NUCLEOTIDE SEQUENCE</scope>
    <source>
        <strain evidence="2">CHK169-2315</strain>
    </source>
</reference>
<comment type="caution">
    <text evidence="2">The sequence shown here is derived from an EMBL/GenBank/DDBJ whole genome shotgun (WGS) entry which is preliminary data.</text>
</comment>
<dbReference type="SMART" id="SM00481">
    <property type="entry name" value="POLIIIAc"/>
    <property type="match status" value="1"/>
</dbReference>
<dbReference type="Gene3D" id="1.10.150.650">
    <property type="match status" value="1"/>
</dbReference>
<dbReference type="PANTHER" id="PTHR42924:SF3">
    <property type="entry name" value="POLYMERASE_HISTIDINOL PHOSPHATASE N-TERMINAL DOMAIN-CONTAINING PROTEIN"/>
    <property type="match status" value="1"/>
</dbReference>
<dbReference type="InterPro" id="IPR003141">
    <property type="entry name" value="Pol/His_phosphatase_N"/>
</dbReference>
<dbReference type="InterPro" id="IPR052018">
    <property type="entry name" value="PHP_domain"/>
</dbReference>
<reference evidence="2" key="1">
    <citation type="journal article" date="2021" name="PeerJ">
        <title>Extensive microbial diversity within the chicken gut microbiome revealed by metagenomics and culture.</title>
        <authorList>
            <person name="Gilroy R."/>
            <person name="Ravi A."/>
            <person name="Getino M."/>
            <person name="Pursley I."/>
            <person name="Horton D.L."/>
            <person name="Alikhan N.F."/>
            <person name="Baker D."/>
            <person name="Gharbi K."/>
            <person name="Hall N."/>
            <person name="Watson M."/>
            <person name="Adriaenssens E.M."/>
            <person name="Foster-Nyarko E."/>
            <person name="Jarju S."/>
            <person name="Secka A."/>
            <person name="Antonio M."/>
            <person name="Oren A."/>
            <person name="Chaudhuri R.R."/>
            <person name="La Ragione R."/>
            <person name="Hildebrand F."/>
            <person name="Pallen M.J."/>
        </authorList>
    </citation>
    <scope>NUCLEOTIDE SEQUENCE</scope>
    <source>
        <strain evidence="2">CHK169-2315</strain>
    </source>
</reference>
<dbReference type="AlphaFoldDB" id="A0A9D1TLB5"/>
<dbReference type="EMBL" id="DXHX01000127">
    <property type="protein sequence ID" value="HIV75222.1"/>
    <property type="molecule type" value="Genomic_DNA"/>
</dbReference>
<dbReference type="Pfam" id="PF02811">
    <property type="entry name" value="PHP"/>
    <property type="match status" value="1"/>
</dbReference>
<dbReference type="InterPro" id="IPR004013">
    <property type="entry name" value="PHP_dom"/>
</dbReference>
<dbReference type="PANTHER" id="PTHR42924">
    <property type="entry name" value="EXONUCLEASE"/>
    <property type="match status" value="1"/>
</dbReference>
<sequence length="269" mass="30346">MIDLHLHSNYSDGSESMEEVVKRAKQAGLTEISFVDHDRQTNVAEARRLSKLYDMKIIPGIEISAYDFVRNRKVHILGYRYKEDAQHIATLCDTVLQRRQQHSLAQLEKIIAAGYDIQAKEVEKYAKHSEVIYKQHMMHALTDAPFQSEQYQLLYRSLFKGDGIASGDITYVCAIDAVEAIVKDDGIAVLAHPGQLDSFELVPTLVSHGLRGIERNHFDHTPAHMERVDELARTYHLVMTGGSDYHGIYGKGVSLGKWVSPQSIDKALV</sequence>
<evidence type="ECO:0000313" key="3">
    <source>
        <dbReference type="Proteomes" id="UP000823937"/>
    </source>
</evidence>
<name>A0A9D1TLB5_9BACI</name>
<organism evidence="2 3">
    <name type="scientific">Candidatus Pseudogracilibacillus intestinigallinarum</name>
    <dbReference type="NCBI Taxonomy" id="2838742"/>
    <lineage>
        <taxon>Bacteria</taxon>
        <taxon>Bacillati</taxon>
        <taxon>Bacillota</taxon>
        <taxon>Bacilli</taxon>
        <taxon>Bacillales</taxon>
        <taxon>Bacillaceae</taxon>
        <taxon>Pseudogracilibacillus</taxon>
    </lineage>
</organism>
<dbReference type="GO" id="GO:0004534">
    <property type="term" value="F:5'-3' RNA exonuclease activity"/>
    <property type="evidence" value="ECO:0007669"/>
    <property type="project" value="TreeGrafter"/>
</dbReference>
<protein>
    <submittedName>
        <fullName evidence="2">PHP domain-containing protein</fullName>
    </submittedName>
</protein>